<feature type="compositionally biased region" description="Basic and acidic residues" evidence="2">
    <location>
        <begin position="203"/>
        <end position="248"/>
    </location>
</feature>
<sequence>MAFRPVSSGSQKIIIDDKFYVRTVSPSQSRNTEMVTERHVNEEKRRKEGSQTQAAGQLSGSGSKSTNSPPEKPSRAERFSRLHLTESSDARTLPALAEHLEEEIYRHKKTHTFLQEKERNFAERLNRLILQNTELRNENSLLRVHLHEESQRFLELEERLRAQKKELHQQRKAMEKKVSQDRVSPASVDEYVELGRRMRHGERDVCVEKKRSRTDQTDGNARSHDDRKSRKLRDETLDYVNGHRRDIENQQMKSRNCPDMDYHVKKLAQDLDRKTSTINRLRAVLGEMDDSSLSTVTPSAPARSSESVPESSPRQRQLQQRLSEREDQEERIQQEAQQARRTERRTRERSEAGRSRDEVARSERLAAKFTNTQGNRPSSPCKPFHNPRYGSVIVARRSSRERSLDRVLEHRSKYRVPMGTIFRPRRSVLRTVSTKKLNLEETMKADKYVLEHQDADDVGNVQTHLFKGDIIPTSGGGRAVIFKDVETLAHKNPLGATTSRSKLVEMQSSPSGKTSRFCCD</sequence>
<keyword evidence="1" id="KW-0175">Coiled coil</keyword>
<dbReference type="EMBL" id="BDGG01000004">
    <property type="protein sequence ID" value="GAU98617.1"/>
    <property type="molecule type" value="Genomic_DNA"/>
</dbReference>
<comment type="caution">
    <text evidence="4">The sequence shown here is derived from an EMBL/GenBank/DDBJ whole genome shotgun (WGS) entry which is preliminary data.</text>
</comment>
<evidence type="ECO:0000259" key="3">
    <source>
        <dbReference type="Pfam" id="PF16540"/>
    </source>
</evidence>
<evidence type="ECO:0000313" key="4">
    <source>
        <dbReference type="EMBL" id="GAU98617.1"/>
    </source>
</evidence>
<evidence type="ECO:0000256" key="1">
    <source>
        <dbReference type="SAM" id="Coils"/>
    </source>
</evidence>
<feature type="region of interest" description="Disordered" evidence="2">
    <location>
        <begin position="289"/>
        <end position="362"/>
    </location>
</feature>
<dbReference type="Proteomes" id="UP000186922">
    <property type="component" value="Unassembled WGS sequence"/>
</dbReference>
<feature type="compositionally biased region" description="Basic and acidic residues" evidence="2">
    <location>
        <begin position="322"/>
        <end position="362"/>
    </location>
</feature>
<protein>
    <recommendedName>
        <fullName evidence="3">Kinesin-like protein Kif23 Arf6-interacting domain-containing protein</fullName>
    </recommendedName>
</protein>
<feature type="region of interest" description="Disordered" evidence="2">
    <location>
        <begin position="203"/>
        <end position="256"/>
    </location>
</feature>
<gene>
    <name evidence="4" type="primary">RvY_09741-1</name>
    <name evidence="4" type="synonym">RvY_09741.1</name>
    <name evidence="4" type="ORF">RvY_09741</name>
</gene>
<feature type="coiled-coil region" evidence="1">
    <location>
        <begin position="118"/>
        <end position="177"/>
    </location>
</feature>
<dbReference type="STRING" id="947166.A0A1D1VFT2"/>
<dbReference type="Gene3D" id="2.60.40.4330">
    <property type="entry name" value="Kinesin-like protein Kif23, Arf6-interacting domain"/>
    <property type="match status" value="1"/>
</dbReference>
<dbReference type="Pfam" id="PF16540">
    <property type="entry name" value="MKLP1_Arf_bdg"/>
    <property type="match status" value="1"/>
</dbReference>
<dbReference type="InterPro" id="IPR038105">
    <property type="entry name" value="Kif23_Arf-bd_sf"/>
</dbReference>
<dbReference type="OrthoDB" id="8123163at2759"/>
<name>A0A1D1VFT2_RAMVA</name>
<evidence type="ECO:0000256" key="2">
    <source>
        <dbReference type="SAM" id="MobiDB-lite"/>
    </source>
</evidence>
<keyword evidence="5" id="KW-1185">Reference proteome</keyword>
<dbReference type="AlphaFoldDB" id="A0A1D1VFT2"/>
<feature type="compositionally biased region" description="Polar residues" evidence="2">
    <location>
        <begin position="50"/>
        <end position="69"/>
    </location>
</feature>
<feature type="region of interest" description="Disordered" evidence="2">
    <location>
        <begin position="25"/>
        <end position="77"/>
    </location>
</feature>
<feature type="region of interest" description="Disordered" evidence="2">
    <location>
        <begin position="499"/>
        <end position="520"/>
    </location>
</feature>
<feature type="compositionally biased region" description="Polar residues" evidence="2">
    <location>
        <begin position="369"/>
        <end position="378"/>
    </location>
</feature>
<feature type="region of interest" description="Disordered" evidence="2">
    <location>
        <begin position="368"/>
        <end position="387"/>
    </location>
</feature>
<feature type="compositionally biased region" description="Low complexity" evidence="2">
    <location>
        <begin position="298"/>
        <end position="321"/>
    </location>
</feature>
<dbReference type="InterPro" id="IPR032384">
    <property type="entry name" value="Kif23_Arf-bd"/>
</dbReference>
<evidence type="ECO:0000313" key="5">
    <source>
        <dbReference type="Proteomes" id="UP000186922"/>
    </source>
</evidence>
<feature type="domain" description="Kinesin-like protein Kif23 Arf6-interacting" evidence="3">
    <location>
        <begin position="394"/>
        <end position="493"/>
    </location>
</feature>
<accession>A0A1D1VFT2</accession>
<organism evidence="4 5">
    <name type="scientific">Ramazzottius varieornatus</name>
    <name type="common">Water bear</name>
    <name type="synonym">Tardigrade</name>
    <dbReference type="NCBI Taxonomy" id="947166"/>
    <lineage>
        <taxon>Eukaryota</taxon>
        <taxon>Metazoa</taxon>
        <taxon>Ecdysozoa</taxon>
        <taxon>Tardigrada</taxon>
        <taxon>Eutardigrada</taxon>
        <taxon>Parachela</taxon>
        <taxon>Hypsibioidea</taxon>
        <taxon>Ramazzottiidae</taxon>
        <taxon>Ramazzottius</taxon>
    </lineage>
</organism>
<feature type="compositionally biased region" description="Polar residues" evidence="2">
    <location>
        <begin position="25"/>
        <end position="34"/>
    </location>
</feature>
<feature type="compositionally biased region" description="Basic and acidic residues" evidence="2">
    <location>
        <begin position="35"/>
        <end position="49"/>
    </location>
</feature>
<proteinExistence type="predicted"/>
<feature type="compositionally biased region" description="Polar residues" evidence="2">
    <location>
        <begin position="499"/>
        <end position="514"/>
    </location>
</feature>
<reference evidence="4 5" key="1">
    <citation type="journal article" date="2016" name="Nat. Commun.">
        <title>Extremotolerant tardigrade genome and improved radiotolerance of human cultured cells by tardigrade-unique protein.</title>
        <authorList>
            <person name="Hashimoto T."/>
            <person name="Horikawa D.D."/>
            <person name="Saito Y."/>
            <person name="Kuwahara H."/>
            <person name="Kozuka-Hata H."/>
            <person name="Shin-I T."/>
            <person name="Minakuchi Y."/>
            <person name="Ohishi K."/>
            <person name="Motoyama A."/>
            <person name="Aizu T."/>
            <person name="Enomoto A."/>
            <person name="Kondo K."/>
            <person name="Tanaka S."/>
            <person name="Hara Y."/>
            <person name="Koshikawa S."/>
            <person name="Sagara H."/>
            <person name="Miura T."/>
            <person name="Yokobori S."/>
            <person name="Miyagawa K."/>
            <person name="Suzuki Y."/>
            <person name="Kubo T."/>
            <person name="Oyama M."/>
            <person name="Kohara Y."/>
            <person name="Fujiyama A."/>
            <person name="Arakawa K."/>
            <person name="Katayama T."/>
            <person name="Toyoda A."/>
            <person name="Kunieda T."/>
        </authorList>
    </citation>
    <scope>NUCLEOTIDE SEQUENCE [LARGE SCALE GENOMIC DNA]</scope>
    <source>
        <strain evidence="4 5">YOKOZUNA-1</strain>
    </source>
</reference>